<dbReference type="FunFam" id="2.10.25.10:FF:000009">
    <property type="entry name" value="Low-density lipoprotein receptor isoform 1"/>
    <property type="match status" value="1"/>
</dbReference>
<comment type="subcellular location">
    <subcellularLocation>
        <location evidence="1">Membrane</location>
        <topology evidence="1">Single-pass type I membrane protein</topology>
    </subcellularLocation>
</comment>
<evidence type="ECO:0000256" key="9">
    <source>
        <dbReference type="ARBA" id="ARBA00023170"/>
    </source>
</evidence>
<organism evidence="15">
    <name type="scientific">Ambigolimax valentianus</name>
    <dbReference type="NCBI Taxonomy" id="1338344"/>
    <lineage>
        <taxon>Eukaryota</taxon>
        <taxon>Metazoa</taxon>
        <taxon>Spiralia</taxon>
        <taxon>Lophotrochozoa</taxon>
        <taxon>Mollusca</taxon>
        <taxon>Gastropoda</taxon>
        <taxon>Heterobranchia</taxon>
        <taxon>Euthyneura</taxon>
        <taxon>Panpulmonata</taxon>
        <taxon>Eupulmonata</taxon>
        <taxon>Stylommatophora</taxon>
        <taxon>Helicina</taxon>
        <taxon>Limacoidea</taxon>
        <taxon>Limacidae</taxon>
        <taxon>Ambigolimax</taxon>
    </lineage>
</organism>
<dbReference type="EMBL" id="EF634345">
    <property type="protein sequence ID" value="ABR68007.1"/>
    <property type="molecule type" value="mRNA"/>
</dbReference>
<keyword evidence="6" id="KW-1133">Transmembrane helix</keyword>
<keyword evidence="8 11" id="KW-1015">Disulfide bond</keyword>
<accession>A6YM37</accession>
<dbReference type="InterPro" id="IPR018097">
    <property type="entry name" value="EGF_Ca-bd_CS"/>
</dbReference>
<evidence type="ECO:0000256" key="11">
    <source>
        <dbReference type="PROSITE-ProRule" id="PRU00076"/>
    </source>
</evidence>
<keyword evidence="5" id="KW-0677">Repeat</keyword>
<feature type="disulfide bond" evidence="11">
    <location>
        <begin position="163"/>
        <end position="173"/>
    </location>
</feature>
<keyword evidence="3" id="KW-0254">Endocytosis</keyword>
<evidence type="ECO:0000256" key="5">
    <source>
        <dbReference type="ARBA" id="ARBA00022737"/>
    </source>
</evidence>
<dbReference type="SUPFAM" id="SSF53300">
    <property type="entry name" value="vWA-like"/>
    <property type="match status" value="1"/>
</dbReference>
<evidence type="ECO:0000256" key="3">
    <source>
        <dbReference type="ARBA" id="ARBA00022583"/>
    </source>
</evidence>
<evidence type="ECO:0000256" key="6">
    <source>
        <dbReference type="ARBA" id="ARBA00022989"/>
    </source>
</evidence>
<dbReference type="CDD" id="cd01450">
    <property type="entry name" value="vWFA_subfamily_ECM"/>
    <property type="match status" value="1"/>
</dbReference>
<comment type="caution">
    <text evidence="11">Lacks conserved residue(s) required for the propagation of feature annotation.</text>
</comment>
<evidence type="ECO:0000256" key="4">
    <source>
        <dbReference type="ARBA" id="ARBA00022692"/>
    </source>
</evidence>
<evidence type="ECO:0000313" key="15">
    <source>
        <dbReference type="EMBL" id="ABR68007.1"/>
    </source>
</evidence>
<feature type="domain" description="EGF-like" evidence="13">
    <location>
        <begin position="159"/>
        <end position="199"/>
    </location>
</feature>
<protein>
    <submittedName>
        <fullName evidence="15">Matrilin-like 40 kDa protein</fullName>
    </submittedName>
</protein>
<evidence type="ECO:0000256" key="1">
    <source>
        <dbReference type="ARBA" id="ARBA00004479"/>
    </source>
</evidence>
<dbReference type="GO" id="GO:0016020">
    <property type="term" value="C:membrane"/>
    <property type="evidence" value="ECO:0007669"/>
    <property type="project" value="UniProtKB-SubCell"/>
</dbReference>
<dbReference type="InterPro" id="IPR050525">
    <property type="entry name" value="ECM_Assembly_Org"/>
</dbReference>
<dbReference type="CDD" id="cd00054">
    <property type="entry name" value="EGF_CA"/>
    <property type="match status" value="2"/>
</dbReference>
<dbReference type="InterPro" id="IPR036465">
    <property type="entry name" value="vWFA_dom_sf"/>
</dbReference>
<dbReference type="AlphaFoldDB" id="A6YM37"/>
<feature type="signal peptide" evidence="12">
    <location>
        <begin position="1"/>
        <end position="34"/>
    </location>
</feature>
<evidence type="ECO:0000256" key="2">
    <source>
        <dbReference type="ARBA" id="ARBA00022536"/>
    </source>
</evidence>
<dbReference type="GO" id="GO:0005509">
    <property type="term" value="F:calcium ion binding"/>
    <property type="evidence" value="ECO:0007669"/>
    <property type="project" value="InterPro"/>
</dbReference>
<dbReference type="SMART" id="SM00179">
    <property type="entry name" value="EGF_CA"/>
    <property type="match status" value="3"/>
</dbReference>
<keyword evidence="7" id="KW-0472">Membrane</keyword>
<evidence type="ECO:0000256" key="8">
    <source>
        <dbReference type="ARBA" id="ARBA00023157"/>
    </source>
</evidence>
<feature type="domain" description="VWFA" evidence="14">
    <location>
        <begin position="209"/>
        <end position="383"/>
    </location>
</feature>
<dbReference type="Pfam" id="PF07645">
    <property type="entry name" value="EGF_CA"/>
    <property type="match status" value="2"/>
</dbReference>
<keyword evidence="12" id="KW-0732">Signal</keyword>
<evidence type="ECO:0000256" key="10">
    <source>
        <dbReference type="ARBA" id="ARBA00023180"/>
    </source>
</evidence>
<dbReference type="PROSITE" id="PS50026">
    <property type="entry name" value="EGF_3"/>
    <property type="match status" value="2"/>
</dbReference>
<keyword evidence="2 11" id="KW-0245">EGF-like domain</keyword>
<dbReference type="InterPro" id="IPR001881">
    <property type="entry name" value="EGF-like_Ca-bd_dom"/>
</dbReference>
<dbReference type="PANTHER" id="PTHR24020">
    <property type="entry name" value="COLLAGEN ALPHA"/>
    <property type="match status" value="1"/>
</dbReference>
<keyword evidence="10" id="KW-0325">Glycoprotein</keyword>
<dbReference type="InterPro" id="IPR002035">
    <property type="entry name" value="VWF_A"/>
</dbReference>
<dbReference type="InterPro" id="IPR000152">
    <property type="entry name" value="EGF-type_Asp/Asn_hydroxyl_site"/>
</dbReference>
<dbReference type="Gene3D" id="3.40.50.410">
    <property type="entry name" value="von Willebrand factor, type A domain"/>
    <property type="match status" value="1"/>
</dbReference>
<dbReference type="PROSITE" id="PS00010">
    <property type="entry name" value="ASX_HYDROXYL"/>
    <property type="match status" value="2"/>
</dbReference>
<dbReference type="PANTHER" id="PTHR24020:SF84">
    <property type="entry name" value="VWFA DOMAIN-CONTAINING PROTEIN"/>
    <property type="match status" value="1"/>
</dbReference>
<dbReference type="InterPro" id="IPR009030">
    <property type="entry name" value="Growth_fac_rcpt_cys_sf"/>
</dbReference>
<evidence type="ECO:0000256" key="12">
    <source>
        <dbReference type="SAM" id="SignalP"/>
    </source>
</evidence>
<dbReference type="SMART" id="SM00181">
    <property type="entry name" value="EGF"/>
    <property type="match status" value="3"/>
</dbReference>
<dbReference type="GO" id="GO:0006897">
    <property type="term" value="P:endocytosis"/>
    <property type="evidence" value="ECO:0007669"/>
    <property type="project" value="UniProtKB-KW"/>
</dbReference>
<evidence type="ECO:0000259" key="13">
    <source>
        <dbReference type="PROSITE" id="PS50026"/>
    </source>
</evidence>
<dbReference type="SMART" id="SM00327">
    <property type="entry name" value="VWA"/>
    <property type="match status" value="1"/>
</dbReference>
<feature type="chain" id="PRO_5002705610" evidence="12">
    <location>
        <begin position="35"/>
        <end position="390"/>
    </location>
</feature>
<keyword evidence="9" id="KW-0675">Receptor</keyword>
<dbReference type="InterPro" id="IPR000742">
    <property type="entry name" value="EGF"/>
</dbReference>
<dbReference type="InterPro" id="IPR049883">
    <property type="entry name" value="NOTCH1_EGF-like"/>
</dbReference>
<reference evidence="15" key="1">
    <citation type="journal article" date="2007" name="Comp. Biochem. Physiol. B, Biochem. Mol. Biol.">
        <title>Epidermal secretions of terrestrial flatworms and slugs: Lehmannia valentiana mucus contains matrilin-like proteins.</title>
        <authorList>
            <person name="Li D."/>
            <person name="Graham L.D."/>
        </authorList>
    </citation>
    <scope>NUCLEOTIDE SEQUENCE</scope>
    <source>
        <tissue evidence="15">Body mucus</tissue>
    </source>
</reference>
<dbReference type="SUPFAM" id="SSF57196">
    <property type="entry name" value="EGF/Laminin"/>
    <property type="match status" value="1"/>
</dbReference>
<keyword evidence="4" id="KW-0812">Transmembrane</keyword>
<dbReference type="PRINTS" id="PR00453">
    <property type="entry name" value="VWFADOMAIN"/>
</dbReference>
<name>A6YM37_9EUPU</name>
<dbReference type="SUPFAM" id="SSF57184">
    <property type="entry name" value="Growth factor receptor domain"/>
    <property type="match status" value="1"/>
</dbReference>
<dbReference type="Pfam" id="PF00092">
    <property type="entry name" value="VWA"/>
    <property type="match status" value="1"/>
</dbReference>
<feature type="domain" description="EGF-like" evidence="13">
    <location>
        <begin position="97"/>
        <end position="132"/>
    </location>
</feature>
<evidence type="ECO:0000256" key="7">
    <source>
        <dbReference type="ARBA" id="ARBA00023136"/>
    </source>
</evidence>
<dbReference type="Gene3D" id="2.10.25.10">
    <property type="entry name" value="Laminin"/>
    <property type="match status" value="3"/>
</dbReference>
<proteinExistence type="evidence at transcript level"/>
<evidence type="ECO:0000259" key="14">
    <source>
        <dbReference type="PROSITE" id="PS50234"/>
    </source>
</evidence>
<feature type="disulfide bond" evidence="11">
    <location>
        <begin position="101"/>
        <end position="111"/>
    </location>
</feature>
<dbReference type="PROSITE" id="PS50234">
    <property type="entry name" value="VWFA"/>
    <property type="match status" value="1"/>
</dbReference>
<sequence>MKTTALLTRNCAHTKMLVGLLLFVASVLVTGTNGQPVFGCLFANCQQNCRNKLLGHECYCNSGYTVDPNNYRKCIVARANCNSGFENVPGNPSRCQDIDECQRTNPCQQGCTNTVGGFQCFCFSGFRVDYLNSYRCIAERPTCEKGFQPSVSNPSICADINECETSHPCDQTCVNLHGSYRCTCRPGYEVNEYDNDRCNLIQECTTLADIVLVLDSSGSMEDKNNELQLNFASRFVSHFLVGNSKARFGALLFSDFVENLFYLNKYTSTADVSKAILRAPYHRGTTLTNEAFDFIRTEGVFSTPKGGRSNAPDIVVVFTDGQSTKPALTLAAADNLKRQNVRIVAVGIGNEVSKEELRQVASSRDDVFEASSFENLDYIEQKLAKNVCRG</sequence>
<dbReference type="PROSITE" id="PS01187">
    <property type="entry name" value="EGF_CA"/>
    <property type="match status" value="1"/>
</dbReference>
<gene>
    <name evidence="15" type="primary">Sm40</name>
</gene>